<protein>
    <submittedName>
        <fullName evidence="4">DUF262 domain-containing HNH endonuclease family protein</fullName>
    </submittedName>
</protein>
<dbReference type="Pfam" id="PF03235">
    <property type="entry name" value="GmrSD_N"/>
    <property type="match status" value="1"/>
</dbReference>
<dbReference type="AlphaFoldDB" id="A0A921HRP5"/>
<dbReference type="Proteomes" id="UP000747013">
    <property type="component" value="Unassembled WGS sequence"/>
</dbReference>
<reference evidence="4" key="1">
    <citation type="journal article" date="2021" name="PeerJ">
        <title>Extensive microbial diversity within the chicken gut microbiome revealed by metagenomics and culture.</title>
        <authorList>
            <person name="Gilroy R."/>
            <person name="Ravi A."/>
            <person name="Getino M."/>
            <person name="Pursley I."/>
            <person name="Horton D.L."/>
            <person name="Alikhan N.F."/>
            <person name="Baker D."/>
            <person name="Gharbi K."/>
            <person name="Hall N."/>
            <person name="Watson M."/>
            <person name="Adriaenssens E.M."/>
            <person name="Foster-Nyarko E."/>
            <person name="Jarju S."/>
            <person name="Secka A."/>
            <person name="Antonio M."/>
            <person name="Oren A."/>
            <person name="Chaudhuri R.R."/>
            <person name="La Ragione R."/>
            <person name="Hildebrand F."/>
            <person name="Pallen M.J."/>
        </authorList>
    </citation>
    <scope>NUCLEOTIDE SEQUENCE</scope>
    <source>
        <strain evidence="4">7886</strain>
    </source>
</reference>
<accession>A0A921HRP5</accession>
<dbReference type="InterPro" id="IPR011089">
    <property type="entry name" value="GmrSD_C"/>
</dbReference>
<dbReference type="InterPro" id="IPR004919">
    <property type="entry name" value="GmrSD_N"/>
</dbReference>
<name>A0A921HRP5_9LACO</name>
<keyword evidence="4" id="KW-0540">Nuclease</keyword>
<comment type="caution">
    <text evidence="4">The sequence shown here is derived from an EMBL/GenBank/DDBJ whole genome shotgun (WGS) entry which is preliminary data.</text>
</comment>
<feature type="region of interest" description="Disordered" evidence="1">
    <location>
        <begin position="267"/>
        <end position="295"/>
    </location>
</feature>
<dbReference type="PANTHER" id="PTHR35149">
    <property type="entry name" value="SLL5132 PROTEIN"/>
    <property type="match status" value="1"/>
</dbReference>
<feature type="compositionally biased region" description="Basic and acidic residues" evidence="1">
    <location>
        <begin position="277"/>
        <end position="295"/>
    </location>
</feature>
<proteinExistence type="predicted"/>
<evidence type="ECO:0000256" key="1">
    <source>
        <dbReference type="SAM" id="MobiDB-lite"/>
    </source>
</evidence>
<sequence>MVDNKEIAEISVKNVFKDANYIIPIYQRNYAWGQEEIEKLIEDISDFNSRGNDYFLGNLIVDEIGPQRYSVIDGQQRLTTLFLLLIYLVDPSISEDSLSFEVRDKSNMTLKNIYRSKTAEFESNRFASPSIISGFNIIEQYFGNKGIVKKDFKKKLDNIKLVRIQVPKDIDLNNYFEIMNTRGEQLELHEIAKARILKELDGKDYEVAANIWDACSNMNYYVQMNFDTDVRSKLFGSKEKEYKWNQFLCEDFDDIVKKIGSKSDKNNSSTMLEMLGPDDKNQNERKEVKSEEEKNRFSSIIDFPNFLLQVNAAIGNQTKEDQTLDDKYFLKTLENNWSSKESAKEFIYKMLLMRFEFDKFIVKREDIDDVNDQNRWSLKKLYESNKSSQYKNTFGDSDEDSDEDSAKNKQLLRLQASMRTTFTSPKTMHWITEVIKLPLGELESADNIISVLEKYCCDQLGKGFEKYKGFGVPRIMFTYLDYVLWRDNYIDKGYEWKIGFRTSIEHFSPQHPADGKAPWDGDKLNGFGNLALISVESNSKFSNLAPGAKISTYESVFEQSPKLQLMKKMTLDNRNVWTPEESEKLATQMYDILSSEIKCKANK</sequence>
<dbReference type="Pfam" id="PF07510">
    <property type="entry name" value="GmrSD_C"/>
    <property type="match status" value="1"/>
</dbReference>
<keyword evidence="4" id="KW-0378">Hydrolase</keyword>
<evidence type="ECO:0000259" key="3">
    <source>
        <dbReference type="Pfam" id="PF07510"/>
    </source>
</evidence>
<evidence type="ECO:0000313" key="5">
    <source>
        <dbReference type="Proteomes" id="UP000747013"/>
    </source>
</evidence>
<gene>
    <name evidence="4" type="ORF">K8V88_04480</name>
</gene>
<feature type="domain" description="GmrSD restriction endonucleases C-terminal" evidence="3">
    <location>
        <begin position="479"/>
        <end position="589"/>
    </location>
</feature>
<feature type="domain" description="GmrSD restriction endonucleases N-terminal" evidence="2">
    <location>
        <begin position="13"/>
        <end position="196"/>
    </location>
</feature>
<dbReference type="PANTHER" id="PTHR35149:SF2">
    <property type="entry name" value="DUF262 DOMAIN-CONTAINING PROTEIN"/>
    <property type="match status" value="1"/>
</dbReference>
<dbReference type="GO" id="GO:0004519">
    <property type="term" value="F:endonuclease activity"/>
    <property type="evidence" value="ECO:0007669"/>
    <property type="project" value="UniProtKB-KW"/>
</dbReference>
<evidence type="ECO:0000313" key="4">
    <source>
        <dbReference type="EMBL" id="HJF86676.1"/>
    </source>
</evidence>
<reference evidence="4" key="2">
    <citation type="submission" date="2021-09" db="EMBL/GenBank/DDBJ databases">
        <authorList>
            <person name="Gilroy R."/>
        </authorList>
    </citation>
    <scope>NUCLEOTIDE SEQUENCE</scope>
    <source>
        <strain evidence="4">7886</strain>
    </source>
</reference>
<dbReference type="EMBL" id="DYWC01000100">
    <property type="protein sequence ID" value="HJF86676.1"/>
    <property type="molecule type" value="Genomic_DNA"/>
</dbReference>
<evidence type="ECO:0000259" key="2">
    <source>
        <dbReference type="Pfam" id="PF03235"/>
    </source>
</evidence>
<keyword evidence="4" id="KW-0255">Endonuclease</keyword>
<organism evidence="4 5">
    <name type="scientific">Companilactobacillus farciminis</name>
    <dbReference type="NCBI Taxonomy" id="1612"/>
    <lineage>
        <taxon>Bacteria</taxon>
        <taxon>Bacillati</taxon>
        <taxon>Bacillota</taxon>
        <taxon>Bacilli</taxon>
        <taxon>Lactobacillales</taxon>
        <taxon>Lactobacillaceae</taxon>
        <taxon>Companilactobacillus</taxon>
    </lineage>
</organism>